<evidence type="ECO:0000313" key="3">
    <source>
        <dbReference type="Proteomes" id="UP000050509"/>
    </source>
</evidence>
<dbReference type="Proteomes" id="UP000050509">
    <property type="component" value="Unassembled WGS sequence"/>
</dbReference>
<sequence>MLALAEFPLSFIPVMLLPAAFLIDLAGQRHWRPLVIALALTVCYYGGALLVDTATLMPRFALATAPLAFALLWAGYAAAPSLARWRTRQHAIPAL</sequence>
<reference evidence="2 3" key="1">
    <citation type="submission" date="2015-09" db="EMBL/GenBank/DDBJ databases">
        <title>Draft genome sequence of Kouleothrix aurantiaca JCM 19913.</title>
        <authorList>
            <person name="Hemp J."/>
        </authorList>
    </citation>
    <scope>NUCLEOTIDE SEQUENCE [LARGE SCALE GENOMIC DNA]</scope>
    <source>
        <strain evidence="2 3">COM-B</strain>
    </source>
</reference>
<feature type="transmembrane region" description="Helical" evidence="1">
    <location>
        <begin position="6"/>
        <end position="27"/>
    </location>
</feature>
<evidence type="ECO:0000313" key="2">
    <source>
        <dbReference type="EMBL" id="KPV49910.1"/>
    </source>
</evidence>
<comment type="caution">
    <text evidence="2">The sequence shown here is derived from an EMBL/GenBank/DDBJ whole genome shotgun (WGS) entry which is preliminary data.</text>
</comment>
<keyword evidence="1" id="KW-0812">Transmembrane</keyword>
<organism evidence="2 3">
    <name type="scientific">Kouleothrix aurantiaca</name>
    <dbReference type="NCBI Taxonomy" id="186479"/>
    <lineage>
        <taxon>Bacteria</taxon>
        <taxon>Bacillati</taxon>
        <taxon>Chloroflexota</taxon>
        <taxon>Chloroflexia</taxon>
        <taxon>Chloroflexales</taxon>
        <taxon>Roseiflexineae</taxon>
        <taxon>Roseiflexaceae</taxon>
        <taxon>Kouleothrix</taxon>
    </lineage>
</organism>
<proteinExistence type="predicted"/>
<accession>A0A0P9FBF8</accession>
<dbReference type="EMBL" id="LJCR01001680">
    <property type="protein sequence ID" value="KPV49910.1"/>
    <property type="molecule type" value="Genomic_DNA"/>
</dbReference>
<keyword evidence="1" id="KW-0472">Membrane</keyword>
<name>A0A0P9FBF8_9CHLR</name>
<protein>
    <submittedName>
        <fullName evidence="2">Uncharacterized protein</fullName>
    </submittedName>
</protein>
<keyword evidence="1" id="KW-1133">Transmembrane helix</keyword>
<feature type="transmembrane region" description="Helical" evidence="1">
    <location>
        <begin position="34"/>
        <end position="54"/>
    </location>
</feature>
<dbReference type="AlphaFoldDB" id="A0A0P9FBF8"/>
<feature type="transmembrane region" description="Helical" evidence="1">
    <location>
        <begin position="60"/>
        <end position="79"/>
    </location>
</feature>
<gene>
    <name evidence="2" type="ORF">SE17_29965</name>
</gene>
<keyword evidence="3" id="KW-1185">Reference proteome</keyword>
<evidence type="ECO:0000256" key="1">
    <source>
        <dbReference type="SAM" id="Phobius"/>
    </source>
</evidence>